<evidence type="ECO:0000313" key="2">
    <source>
        <dbReference type="Proteomes" id="UP000032452"/>
    </source>
</evidence>
<protein>
    <submittedName>
        <fullName evidence="1">Uncharacterized protein</fullName>
    </submittedName>
</protein>
<name>A0A0D8ZMM0_9CYAN</name>
<reference evidence="1 2" key="1">
    <citation type="submission" date="2015-02" db="EMBL/GenBank/DDBJ databases">
        <title>Draft genome of a novel marine cyanobacterium (Chroococcales) isolated from South Atlantic Ocean.</title>
        <authorList>
            <person name="Rigonato J."/>
            <person name="Alvarenga D.O."/>
            <person name="Branco L.H."/>
            <person name="Varani A.M."/>
            <person name="Brandini F.P."/>
            <person name="Fiore M.F."/>
        </authorList>
    </citation>
    <scope>NUCLEOTIDE SEQUENCE [LARGE SCALE GENOMIC DNA]</scope>
    <source>
        <strain evidence="1 2">CENA595</strain>
    </source>
</reference>
<gene>
    <name evidence="1" type="ORF">UH38_20050</name>
</gene>
<dbReference type="Proteomes" id="UP000032452">
    <property type="component" value="Unassembled WGS sequence"/>
</dbReference>
<dbReference type="STRING" id="1618023.UH38_20050"/>
<dbReference type="AlphaFoldDB" id="A0A0D8ZMM0"/>
<keyword evidence="2" id="KW-1185">Reference proteome</keyword>
<organism evidence="1 2">
    <name type="scientific">Aliterella atlantica CENA595</name>
    <dbReference type="NCBI Taxonomy" id="1618023"/>
    <lineage>
        <taxon>Bacteria</taxon>
        <taxon>Bacillati</taxon>
        <taxon>Cyanobacteriota</taxon>
        <taxon>Cyanophyceae</taxon>
        <taxon>Chroococcidiopsidales</taxon>
        <taxon>Aliterellaceae</taxon>
        <taxon>Aliterella</taxon>
    </lineage>
</organism>
<proteinExistence type="predicted"/>
<accession>A0A0D8ZMM0</accession>
<evidence type="ECO:0000313" key="1">
    <source>
        <dbReference type="EMBL" id="KJH70093.1"/>
    </source>
</evidence>
<sequence>MTPEINMIEESPEELGVSPKSIVTVETLASYQEIEELTEDEEKERHRLELKVERAFYEAGSALRELRDRRLYRSTHKTFEAYSQERFGMTPRPAYYLIAAAGVVENLEMRTNGSQILPTTERQVRPLANLEPEEQRQIWQQAVQEAGNKVPSGRIVKDIVQRLKEKPLALASDYCSIGDVFTLTRLEGIERKYNGCWAIAKELRDYTIAVDVHDTTLSVKPDNLQPLDSPDARRQLPETLKRIRRLRSREEMLDRCAYTVLESLGRQVYLTDVEEGVLQWLEKYYGIES</sequence>
<comment type="caution">
    <text evidence="1">The sequence shown here is derived from an EMBL/GenBank/DDBJ whole genome shotgun (WGS) entry which is preliminary data.</text>
</comment>
<dbReference type="EMBL" id="JYON01000028">
    <property type="protein sequence ID" value="KJH70093.1"/>
    <property type="molecule type" value="Genomic_DNA"/>
</dbReference>
<dbReference type="PATRIC" id="fig|1618023.3.peg.2049"/>